<feature type="transmembrane region" description="Helical" evidence="2">
    <location>
        <begin position="854"/>
        <end position="872"/>
    </location>
</feature>
<feature type="transmembrane region" description="Helical" evidence="2">
    <location>
        <begin position="593"/>
        <end position="612"/>
    </location>
</feature>
<keyword evidence="4" id="KW-1185">Reference proteome</keyword>
<comment type="caution">
    <text evidence="3">The sequence shown here is derived from an EMBL/GenBank/DDBJ whole genome shotgun (WGS) entry which is preliminary data.</text>
</comment>
<feature type="transmembrane region" description="Helical" evidence="2">
    <location>
        <begin position="1026"/>
        <end position="1044"/>
    </location>
</feature>
<feature type="transmembrane region" description="Helical" evidence="2">
    <location>
        <begin position="171"/>
        <end position="192"/>
    </location>
</feature>
<feature type="transmembrane region" description="Helical" evidence="2">
    <location>
        <begin position="333"/>
        <end position="355"/>
    </location>
</feature>
<feature type="transmembrane region" description="Helical" evidence="2">
    <location>
        <begin position="826"/>
        <end position="842"/>
    </location>
</feature>
<dbReference type="Pfam" id="PF10101">
    <property type="entry name" value="DUF2339"/>
    <property type="match status" value="1"/>
</dbReference>
<feature type="coiled-coil region" evidence="1">
    <location>
        <begin position="17"/>
        <end position="44"/>
    </location>
</feature>
<keyword evidence="2" id="KW-1133">Transmembrane helix</keyword>
<dbReference type="PANTHER" id="PTHR38434">
    <property type="entry name" value="BLL2549 PROTEIN"/>
    <property type="match status" value="1"/>
</dbReference>
<feature type="transmembrane region" description="Helical" evidence="2">
    <location>
        <begin position="908"/>
        <end position="924"/>
    </location>
</feature>
<dbReference type="Proteomes" id="UP000306196">
    <property type="component" value="Unassembled WGS sequence"/>
</dbReference>
<keyword evidence="2" id="KW-0472">Membrane</keyword>
<feature type="transmembrane region" description="Helical" evidence="2">
    <location>
        <begin position="884"/>
        <end position="902"/>
    </location>
</feature>
<feature type="transmembrane region" description="Helical" evidence="2">
    <location>
        <begin position="997"/>
        <end position="1020"/>
    </location>
</feature>
<feature type="transmembrane region" description="Helical" evidence="2">
    <location>
        <begin position="1075"/>
        <end position="1094"/>
    </location>
</feature>
<feature type="transmembrane region" description="Helical" evidence="2">
    <location>
        <begin position="473"/>
        <end position="493"/>
    </location>
</feature>
<feature type="transmembrane region" description="Helical" evidence="2">
    <location>
        <begin position="204"/>
        <end position="222"/>
    </location>
</feature>
<dbReference type="InterPro" id="IPR019286">
    <property type="entry name" value="DUF2339_TM"/>
</dbReference>
<dbReference type="PANTHER" id="PTHR38434:SF1">
    <property type="entry name" value="BLL2549 PROTEIN"/>
    <property type="match status" value="1"/>
</dbReference>
<feature type="transmembrane region" description="Helical" evidence="2">
    <location>
        <begin position="741"/>
        <end position="758"/>
    </location>
</feature>
<feature type="transmembrane region" description="Helical" evidence="2">
    <location>
        <begin position="1051"/>
        <end position="1069"/>
    </location>
</feature>
<feature type="transmembrane region" description="Helical" evidence="2">
    <location>
        <begin position="427"/>
        <end position="444"/>
    </location>
</feature>
<organism evidence="3 4">
    <name type="scientific">Phragmitibacter flavus</name>
    <dbReference type="NCBI Taxonomy" id="2576071"/>
    <lineage>
        <taxon>Bacteria</taxon>
        <taxon>Pseudomonadati</taxon>
        <taxon>Verrucomicrobiota</taxon>
        <taxon>Verrucomicrobiia</taxon>
        <taxon>Verrucomicrobiales</taxon>
        <taxon>Verrucomicrobiaceae</taxon>
        <taxon>Phragmitibacter</taxon>
    </lineage>
</organism>
<evidence type="ECO:0000313" key="3">
    <source>
        <dbReference type="EMBL" id="TLD71030.1"/>
    </source>
</evidence>
<protein>
    <submittedName>
        <fullName evidence="3">DUF2339 domain-containing protein</fullName>
    </submittedName>
</protein>
<feature type="transmembrane region" description="Helical" evidence="2">
    <location>
        <begin position="538"/>
        <end position="557"/>
    </location>
</feature>
<feature type="transmembrane region" description="Helical" evidence="2">
    <location>
        <begin position="618"/>
        <end position="638"/>
    </location>
</feature>
<reference evidence="3 4" key="1">
    <citation type="submission" date="2019-05" db="EMBL/GenBank/DDBJ databases">
        <title>Verrucobacter flavum gen. nov., sp. nov. a new member of the family Verrucomicrobiaceae.</title>
        <authorList>
            <person name="Szuroczki S."/>
            <person name="Abbaszade G."/>
            <person name="Szabo A."/>
            <person name="Felfoldi T."/>
            <person name="Schumann P."/>
            <person name="Boka K."/>
            <person name="Keki Z."/>
            <person name="Toumi M."/>
            <person name="Toth E."/>
        </authorList>
    </citation>
    <scope>NUCLEOTIDE SEQUENCE [LARGE SCALE GENOMIC DNA]</scope>
    <source>
        <strain evidence="3 4">MG-N-17</strain>
    </source>
</reference>
<evidence type="ECO:0000256" key="1">
    <source>
        <dbReference type="SAM" id="Coils"/>
    </source>
</evidence>
<feature type="transmembrane region" description="Helical" evidence="2">
    <location>
        <begin position="682"/>
        <end position="699"/>
    </location>
</feature>
<dbReference type="OrthoDB" id="666059at2"/>
<keyword evidence="2" id="KW-0812">Transmembrane</keyword>
<dbReference type="AlphaFoldDB" id="A0A5R8KFE3"/>
<accession>A0A5R8KFE3</accession>
<evidence type="ECO:0000313" key="4">
    <source>
        <dbReference type="Proteomes" id="UP000306196"/>
    </source>
</evidence>
<feature type="transmembrane region" description="Helical" evidence="2">
    <location>
        <begin position="563"/>
        <end position="581"/>
    </location>
</feature>
<name>A0A5R8KFE3_9BACT</name>
<evidence type="ECO:0000256" key="2">
    <source>
        <dbReference type="SAM" id="Phobius"/>
    </source>
</evidence>
<feature type="transmembrane region" description="Helical" evidence="2">
    <location>
        <begin position="802"/>
        <end position="819"/>
    </location>
</feature>
<feature type="transmembrane region" description="Helical" evidence="2">
    <location>
        <begin position="505"/>
        <end position="526"/>
    </location>
</feature>
<feature type="transmembrane region" description="Helical" evidence="2">
    <location>
        <begin position="778"/>
        <end position="796"/>
    </location>
</feature>
<feature type="transmembrane region" description="Helical" evidence="2">
    <location>
        <begin position="658"/>
        <end position="676"/>
    </location>
</feature>
<gene>
    <name evidence="3" type="ORF">FEM03_08945</name>
</gene>
<feature type="transmembrane region" description="Helical" evidence="2">
    <location>
        <begin position="271"/>
        <end position="296"/>
    </location>
</feature>
<feature type="transmembrane region" description="Helical" evidence="2">
    <location>
        <begin position="936"/>
        <end position="960"/>
    </location>
</feature>
<feature type="transmembrane region" description="Helical" evidence="2">
    <location>
        <begin position="234"/>
        <end position="251"/>
    </location>
</feature>
<feature type="transmembrane region" description="Helical" evidence="2">
    <location>
        <begin position="711"/>
        <end position="729"/>
    </location>
</feature>
<feature type="transmembrane region" description="Helical" evidence="2">
    <location>
        <begin position="398"/>
        <end position="415"/>
    </location>
</feature>
<feature type="transmembrane region" description="Helical" evidence="2">
    <location>
        <begin position="141"/>
        <end position="162"/>
    </location>
</feature>
<feature type="transmembrane region" description="Helical" evidence="2">
    <location>
        <begin position="367"/>
        <end position="386"/>
    </location>
</feature>
<feature type="transmembrane region" description="Helical" evidence="2">
    <location>
        <begin position="303"/>
        <end position="321"/>
    </location>
</feature>
<keyword evidence="1" id="KW-0175">Coiled coil</keyword>
<dbReference type="EMBL" id="VAUV01000006">
    <property type="protein sequence ID" value="TLD71030.1"/>
    <property type="molecule type" value="Genomic_DNA"/>
</dbReference>
<proteinExistence type="predicted"/>
<sequence length="1105" mass="121297">MDELDLLWGHMNPDERLQRIVEEQRDLRARLSQLEHEIGEVRLALNEREVKAEVVAPIPVSTPVEVKVPSMPPPLPVTPVVKMFDPVMELLKTNDEAERKVLPPKFASAPVSKTTMALPPAQAVAAKVASGDFEMRLGKVWFVRIGVVAILTGLALGSVYAYQNFVREMPVILKVLALYGLSGLMAGVGMWLEKSQESLKTFGRVVAAGGLAAVFYTTYAMHHVERLRVIESPVLAGVALLLCAFGIFFYADRRKDQSVAAMSLVLGYYGTSINAIGWFSLFSNLLLTLGGLWLLWRHGWVSLGALSLVGSYGGFAFWQYVMPLLTTGELAPMPYWAGQGFLMSCWVMFTAGFLLPREEAMRMVLRGTLTALNNSAFAALFVVALLAKTPMEQQSDAFAVFSFVWGAVLLGLCWWSEVRHGEKGRPLGEMFLAFALVQISLGVAVKVSGYNLATVFAFQTAVLAWLGNRQDRIVAKIGAGIAAGLVLVLPFHVDASGNPIQPTLALGGQLAVILQAALLLLAGWFVRGDESEGKSKTNGLSVWICLVALMIVTGKLFTPIVDWRGYAFMFGVAAVFLVGGDRRLLGFGEMRKVGTIGALLGAILVVERAVGSDRVDDWTFTPMTVTFLSLMMLVLAWLSRRDLWMRVTLLGKLEMVSLEVLLLGAAAWVSWASVVVLPLDRWWEGAALLLLSGVLYGLGWSRQVGLRELMLVSRVAALASALLICVNAVLSDGEVLDQWQVVGVVASSLLLIAAAWLARHRPSFQWDPIEGGLDWVPLVHSIAAVLSFVVTVFWPFESVWQPAGWVVFCALLMALSKLSKVNLPELGLVSGFCALAVTWYQVTELGGPQHREAGLWLMLALGLLMLAAAMPAKRWVEGELWLSVLRWMAGLQTVAAFLHWWWIYEPEFFPLATVGAGLLLAMLTRWKDSRVAAGFAWLLLGLGLLSLLAGLFTADFLWFFSPSIRPQGWGWMVPVLAMVAEWLLRGSKVYEESVCKGWCNAVALTSVFALWSFLTFHLFAEGEFRTISWAAMALVVFVAGIGLGHPIYRRCGLAVLAMALGRVVVYDVWQLGTAARFASFLAIGGVLVLVGFFYNRFEDFIRKYL</sequence>
<feature type="transmembrane region" description="Helical" evidence="2">
    <location>
        <begin position="966"/>
        <end position="985"/>
    </location>
</feature>
<feature type="transmembrane region" description="Helical" evidence="2">
    <location>
        <begin position="450"/>
        <end position="466"/>
    </location>
</feature>